<organism evidence="1 2">
    <name type="scientific">Mycolicibacterium litorale</name>
    <dbReference type="NCBI Taxonomy" id="758802"/>
    <lineage>
        <taxon>Bacteria</taxon>
        <taxon>Bacillati</taxon>
        <taxon>Actinomycetota</taxon>
        <taxon>Actinomycetes</taxon>
        <taxon>Mycobacteriales</taxon>
        <taxon>Mycobacteriaceae</taxon>
        <taxon>Mycolicibacterium</taxon>
    </lineage>
</organism>
<reference evidence="1 2" key="1">
    <citation type="submission" date="2020-07" db="EMBL/GenBank/DDBJ databases">
        <title>Complete genome sequence of Mycolicibacterium litorale like strain isolated from cardiac implantable electronic device infection.</title>
        <authorList>
            <person name="Fukano H."/>
            <person name="Miyama H."/>
            <person name="Hoshino Y."/>
        </authorList>
    </citation>
    <scope>NUCLEOTIDE SEQUENCE [LARGE SCALE GENOMIC DNA]</scope>
    <source>
        <strain evidence="1 2">NIIDNTM18</strain>
    </source>
</reference>
<protein>
    <recommendedName>
        <fullName evidence="3">Alanine and proline rich membrane protein</fullName>
    </recommendedName>
</protein>
<evidence type="ECO:0000313" key="2">
    <source>
        <dbReference type="Proteomes" id="UP000515734"/>
    </source>
</evidence>
<evidence type="ECO:0008006" key="3">
    <source>
        <dbReference type="Google" id="ProtNLM"/>
    </source>
</evidence>
<dbReference type="AlphaFoldDB" id="A0A6S6P408"/>
<sequence length="165" mass="16914">MPPGPQPYGAARSRSTALAVVACLIATAALALAGWTWWQVRNAPTYDPADQAAAKDSACRAYTQVRTGVATNTHLESPGGDEDVTGVLAVAANARVSLMGGGQYVLSSVQPATPPDLAEALRQFGMKLMQFGAAATAGAPDDDPGQEALKRDLDGLDTTLDGLCG</sequence>
<dbReference type="RefSeq" id="WP_185294120.1">
    <property type="nucleotide sequence ID" value="NZ_AP023287.1"/>
</dbReference>
<gene>
    <name evidence="1" type="ORF">NIIDNTM18_03860</name>
</gene>
<proteinExistence type="predicted"/>
<evidence type="ECO:0000313" key="1">
    <source>
        <dbReference type="EMBL" id="BCI51108.1"/>
    </source>
</evidence>
<name>A0A6S6P408_9MYCO</name>
<accession>A0A6S6P408</accession>
<dbReference type="EMBL" id="AP023287">
    <property type="protein sequence ID" value="BCI51108.1"/>
    <property type="molecule type" value="Genomic_DNA"/>
</dbReference>
<dbReference type="Proteomes" id="UP000515734">
    <property type="component" value="Chromosome"/>
</dbReference>